<keyword evidence="4 7" id="KW-0406">Ion transport</keyword>
<dbReference type="Gene3D" id="1.10.520.20">
    <property type="entry name" value="N-terminal domain of the delta subunit of the F1F0-ATP synthase"/>
    <property type="match status" value="1"/>
</dbReference>
<evidence type="ECO:0000256" key="6">
    <source>
        <dbReference type="ARBA" id="ARBA00023310"/>
    </source>
</evidence>
<dbReference type="GO" id="GO:0045259">
    <property type="term" value="C:proton-transporting ATP synthase complex"/>
    <property type="evidence" value="ECO:0007669"/>
    <property type="project" value="UniProtKB-KW"/>
</dbReference>
<keyword evidence="6 7" id="KW-0066">ATP synthesis</keyword>
<dbReference type="OrthoDB" id="389095at2"/>
<comment type="function">
    <text evidence="7">This protein is part of the stalk that links CF(0) to CF(1). It either transmits conformational changes from CF(0) to CF(1) or is implicated in proton conduction.</text>
</comment>
<evidence type="ECO:0000256" key="7">
    <source>
        <dbReference type="HAMAP-Rule" id="MF_01416"/>
    </source>
</evidence>
<keyword evidence="5 7" id="KW-0472">Membrane</keyword>
<dbReference type="HAMAP" id="MF_01416">
    <property type="entry name" value="ATP_synth_delta_bact"/>
    <property type="match status" value="1"/>
</dbReference>
<keyword evidence="3 7" id="KW-0375">Hydrogen ion transport</keyword>
<protein>
    <recommendedName>
        <fullName evidence="7">ATP synthase subunit delta</fullName>
    </recommendedName>
    <alternativeName>
        <fullName evidence="7">ATP synthase F(1) sector subunit delta</fullName>
    </alternativeName>
    <alternativeName>
        <fullName evidence="7">F-type ATPase subunit delta</fullName>
        <shortName evidence="7">F-ATPase subunit delta</shortName>
    </alternativeName>
</protein>
<evidence type="ECO:0000256" key="5">
    <source>
        <dbReference type="ARBA" id="ARBA00023136"/>
    </source>
</evidence>
<name>A0A291IS16_9MOLU</name>
<dbReference type="EMBL" id="CP023668">
    <property type="protein sequence ID" value="ATG97652.1"/>
    <property type="molecule type" value="Genomic_DNA"/>
</dbReference>
<dbReference type="NCBIfam" id="TIGR01145">
    <property type="entry name" value="ATP_synt_delta"/>
    <property type="match status" value="1"/>
</dbReference>
<keyword evidence="7" id="KW-0139">CF(1)</keyword>
<organism evidence="8 9">
    <name type="scientific">Mesoplasma lactucae ATCC 49193</name>
    <dbReference type="NCBI Taxonomy" id="81460"/>
    <lineage>
        <taxon>Bacteria</taxon>
        <taxon>Bacillati</taxon>
        <taxon>Mycoplasmatota</taxon>
        <taxon>Mollicutes</taxon>
        <taxon>Entomoplasmatales</taxon>
        <taxon>Entomoplasmataceae</taxon>
        <taxon>Mesoplasma</taxon>
    </lineage>
</organism>
<evidence type="ECO:0000256" key="1">
    <source>
        <dbReference type="ARBA" id="ARBA00004370"/>
    </source>
</evidence>
<dbReference type="SUPFAM" id="SSF47928">
    <property type="entry name" value="N-terminal domain of the delta subunit of the F1F0-ATP synthase"/>
    <property type="match status" value="1"/>
</dbReference>
<comment type="similarity">
    <text evidence="7">Belongs to the ATPase delta chain family.</text>
</comment>
<proteinExistence type="inferred from homology"/>
<dbReference type="KEGG" id="mlac:CP520_02840"/>
<keyword evidence="2 7" id="KW-0813">Transport</keyword>
<evidence type="ECO:0000313" key="9">
    <source>
        <dbReference type="Proteomes" id="UP000232227"/>
    </source>
</evidence>
<comment type="subcellular location">
    <subcellularLocation>
        <location evidence="7">Cell membrane</location>
        <topology evidence="7">Peripheral membrane protein</topology>
    </subcellularLocation>
    <subcellularLocation>
        <location evidence="1">Membrane</location>
    </subcellularLocation>
</comment>
<keyword evidence="9" id="KW-1185">Reference proteome</keyword>
<evidence type="ECO:0000256" key="2">
    <source>
        <dbReference type="ARBA" id="ARBA00022448"/>
    </source>
</evidence>
<accession>A0A291IS16</accession>
<dbReference type="Pfam" id="PF00213">
    <property type="entry name" value="OSCP"/>
    <property type="match status" value="1"/>
</dbReference>
<evidence type="ECO:0000256" key="4">
    <source>
        <dbReference type="ARBA" id="ARBA00023065"/>
    </source>
</evidence>
<comment type="function">
    <text evidence="7">F(1)F(0) ATP synthase produces ATP from ADP in the presence of a proton or sodium gradient. F-type ATPases consist of two structural domains, F(1) containing the extramembraneous catalytic core and F(0) containing the membrane proton channel, linked together by a central stalk and a peripheral stalk. During catalysis, ATP synthesis in the catalytic domain of F(1) is coupled via a rotary mechanism of the central stalk subunits to proton translocation.</text>
</comment>
<dbReference type="InterPro" id="IPR026015">
    <property type="entry name" value="ATP_synth_OSCP/delta_N_sf"/>
</dbReference>
<dbReference type="InterPro" id="IPR000711">
    <property type="entry name" value="ATPase_OSCP/dsu"/>
</dbReference>
<dbReference type="PANTHER" id="PTHR11910">
    <property type="entry name" value="ATP SYNTHASE DELTA CHAIN"/>
    <property type="match status" value="1"/>
</dbReference>
<dbReference type="GO" id="GO:0005886">
    <property type="term" value="C:plasma membrane"/>
    <property type="evidence" value="ECO:0007669"/>
    <property type="project" value="UniProtKB-SubCell"/>
</dbReference>
<dbReference type="NCBIfam" id="NF009975">
    <property type="entry name" value="PRK13436.1"/>
    <property type="match status" value="1"/>
</dbReference>
<sequence length="195" mass="21996">MALLDSKVSDNWGIALANIAVENKKENEFIEQTGVLIDLLKNNQNLVDLLSIKIDTNSIDIDKDKIIDDVFTKAGFNPYIVNAMKLLAAASEFEYARDVFKKTRRILSLKAGNEYGVIWSTEPISDAQVKQFEEKIGKKLNKNIKLVNKIDQSLIGGVEIVVEGRIFDGSVKGKLDHIRYQILENQNKKTEKEVD</sequence>
<dbReference type="RefSeq" id="WP_096862940.1">
    <property type="nucleotide sequence ID" value="NZ_CP023668.1"/>
</dbReference>
<evidence type="ECO:0000313" key="8">
    <source>
        <dbReference type="EMBL" id="ATG97652.1"/>
    </source>
</evidence>
<keyword evidence="7" id="KW-1003">Cell membrane</keyword>
<evidence type="ECO:0000256" key="3">
    <source>
        <dbReference type="ARBA" id="ARBA00022781"/>
    </source>
</evidence>
<dbReference type="AlphaFoldDB" id="A0A291IS16"/>
<reference evidence="8 9" key="1">
    <citation type="submission" date="2017-09" db="EMBL/GenBank/DDBJ databases">
        <title>SPAdes assembly of the Mesoplasma lactucae genome.</title>
        <authorList>
            <person name="Knight T.F."/>
            <person name="Rubinstein R."/>
            <person name="Citino T."/>
        </authorList>
    </citation>
    <scope>NUCLEOTIDE SEQUENCE [LARGE SCALE GENOMIC DNA]</scope>
    <source>
        <strain evidence="8 9">831-C4</strain>
    </source>
</reference>
<gene>
    <name evidence="7 8" type="primary">atpH</name>
    <name evidence="8" type="ORF">CP520_02840</name>
</gene>
<dbReference type="PRINTS" id="PR00125">
    <property type="entry name" value="ATPASEDELTA"/>
</dbReference>
<dbReference type="Proteomes" id="UP000232227">
    <property type="component" value="Chromosome"/>
</dbReference>
<dbReference type="GO" id="GO:0046933">
    <property type="term" value="F:proton-transporting ATP synthase activity, rotational mechanism"/>
    <property type="evidence" value="ECO:0007669"/>
    <property type="project" value="UniProtKB-UniRule"/>
</dbReference>